<sequence>MIHFFCSQVALAVCPPLTSSSSSFSSHGTSLRTRRERRRESELSQSFSSSSSSHLHPSHPFLLPFKKRLLKGAACEGDGAFLHLPAPSINKREGHAHHRHPPWRREEGIEKKKKRGLSTNSSSSSTRFDDKMDGVCKEIFAKGRRGLHSGEGGPYRKSERRREAWRDCPASSSSSSSSSLVFFGSSISFLNGLHDVLQYVVDRAALGGSSAGGTAGGEPQSAGALLPFFDIFGWASSHVNGDVDPFHKDSSSMNEEQQRVMASVTLLLPTILVACVAAVGATLRRHFHRPHLPSCSSSRFSSSCLVKASWRRQRGEEERSARSEERSSRRNEESQSNGTNVRREGDILDGSSYSSDHATRLSDREKRTESSSSSSSVPLKKNGAPRSFDPLDIERREISGRSSPAYIRSAETRGEGGEQGGEQGEGEGHHDRRTWLDEGSRSRRGREREGKRRERKEQGESHGGSRTRGEEEGGGGGGLGVADLDATRNEEAVRLKVTEVMEVLFKSFPRQFVQSCLAVWGLALNGDREKIGALLFILKQMPSAVL</sequence>
<dbReference type="AlphaFoldDB" id="A0A2C6K2S7"/>
<organism evidence="2 3">
    <name type="scientific">Cystoisospora suis</name>
    <dbReference type="NCBI Taxonomy" id="483139"/>
    <lineage>
        <taxon>Eukaryota</taxon>
        <taxon>Sar</taxon>
        <taxon>Alveolata</taxon>
        <taxon>Apicomplexa</taxon>
        <taxon>Conoidasida</taxon>
        <taxon>Coccidia</taxon>
        <taxon>Eucoccidiorida</taxon>
        <taxon>Eimeriorina</taxon>
        <taxon>Sarcocystidae</taxon>
        <taxon>Cystoisospora</taxon>
    </lineage>
</organism>
<feature type="region of interest" description="Disordered" evidence="1">
    <location>
        <begin position="18"/>
        <end position="57"/>
    </location>
</feature>
<evidence type="ECO:0000313" key="3">
    <source>
        <dbReference type="Proteomes" id="UP000221165"/>
    </source>
</evidence>
<dbReference type="RefSeq" id="XP_067921822.1">
    <property type="nucleotide sequence ID" value="XM_068066200.1"/>
</dbReference>
<evidence type="ECO:0000256" key="1">
    <source>
        <dbReference type="SAM" id="MobiDB-lite"/>
    </source>
</evidence>
<name>A0A2C6K2S7_9APIC</name>
<feature type="compositionally biased region" description="Basic and acidic residues" evidence="1">
    <location>
        <begin position="426"/>
        <end position="460"/>
    </location>
</feature>
<evidence type="ECO:0000313" key="2">
    <source>
        <dbReference type="EMBL" id="PHJ20131.1"/>
    </source>
</evidence>
<feature type="compositionally biased region" description="Low complexity" evidence="1">
    <location>
        <begin position="43"/>
        <end position="57"/>
    </location>
</feature>
<dbReference type="GeneID" id="94429411"/>
<feature type="region of interest" description="Disordered" evidence="1">
    <location>
        <begin position="147"/>
        <end position="179"/>
    </location>
</feature>
<dbReference type="EMBL" id="MIGC01003010">
    <property type="protein sequence ID" value="PHJ20131.1"/>
    <property type="molecule type" value="Genomic_DNA"/>
</dbReference>
<dbReference type="VEuPathDB" id="ToxoDB:CSUI_006035"/>
<accession>A0A2C6K2S7</accession>
<proteinExistence type="predicted"/>
<feature type="compositionally biased region" description="Basic and acidic residues" evidence="1">
    <location>
        <begin position="357"/>
        <end position="369"/>
    </location>
</feature>
<reference evidence="2 3" key="1">
    <citation type="journal article" date="2017" name="Int. J. Parasitol.">
        <title>The genome of the protozoan parasite Cystoisospora suis and a reverse vaccinology approach to identify vaccine candidates.</title>
        <authorList>
            <person name="Palmieri N."/>
            <person name="Shrestha A."/>
            <person name="Ruttkowski B."/>
            <person name="Beck T."/>
            <person name="Vogl C."/>
            <person name="Tomley F."/>
            <person name="Blake D.P."/>
            <person name="Joachim A."/>
        </authorList>
    </citation>
    <scope>NUCLEOTIDE SEQUENCE [LARGE SCALE GENOMIC DNA]</scope>
    <source>
        <strain evidence="2 3">Wien I</strain>
    </source>
</reference>
<feature type="compositionally biased region" description="Basic and acidic residues" evidence="1">
    <location>
        <begin position="154"/>
        <end position="166"/>
    </location>
</feature>
<comment type="caution">
    <text evidence="2">The sequence shown here is derived from an EMBL/GenBank/DDBJ whole genome shotgun (WGS) entry which is preliminary data.</text>
</comment>
<feature type="compositionally biased region" description="Basic and acidic residues" evidence="1">
    <location>
        <begin position="313"/>
        <end position="333"/>
    </location>
</feature>
<feature type="region of interest" description="Disordered" evidence="1">
    <location>
        <begin position="86"/>
        <end position="130"/>
    </location>
</feature>
<feature type="region of interest" description="Disordered" evidence="1">
    <location>
        <begin position="311"/>
        <end position="484"/>
    </location>
</feature>
<dbReference type="Proteomes" id="UP000221165">
    <property type="component" value="Unassembled WGS sequence"/>
</dbReference>
<keyword evidence="3" id="KW-1185">Reference proteome</keyword>
<feature type="non-terminal residue" evidence="2">
    <location>
        <position position="546"/>
    </location>
</feature>
<protein>
    <submittedName>
        <fullName evidence="2">N-terminal domain-containing protein</fullName>
    </submittedName>
</protein>
<gene>
    <name evidence="2" type="ORF">CSUI_006035</name>
</gene>